<evidence type="ECO:0000313" key="2">
    <source>
        <dbReference type="Proteomes" id="UP000246702"/>
    </source>
</evidence>
<reference evidence="1 2" key="1">
    <citation type="submission" date="2016-12" db="EMBL/GenBank/DDBJ databases">
        <title>The genomes of Aspergillus section Nigri reveals drivers in fungal speciation.</title>
        <authorList>
            <consortium name="DOE Joint Genome Institute"/>
            <person name="Vesth T.C."/>
            <person name="Nybo J."/>
            <person name="Theobald S."/>
            <person name="Brandl J."/>
            <person name="Frisvad J.C."/>
            <person name="Nielsen K.F."/>
            <person name="Lyhne E.K."/>
            <person name="Kogle M.E."/>
            <person name="Kuo A."/>
            <person name="Riley R."/>
            <person name="Clum A."/>
            <person name="Nolan M."/>
            <person name="Lipzen A."/>
            <person name="Salamov A."/>
            <person name="Henrissat B."/>
            <person name="Wiebenga A."/>
            <person name="De Vries R.P."/>
            <person name="Grigoriev I.V."/>
            <person name="Mortensen U.H."/>
            <person name="Andersen M.R."/>
            <person name="Baker S.E."/>
        </authorList>
    </citation>
    <scope>NUCLEOTIDE SEQUENCE [LARGE SCALE GENOMIC DNA]</scope>
    <source>
        <strain evidence="1 2">CBS 115572</strain>
    </source>
</reference>
<accession>A0A317WH50</accession>
<dbReference type="Proteomes" id="UP000246702">
    <property type="component" value="Unassembled WGS sequence"/>
</dbReference>
<name>A0A317WH50_9EURO</name>
<gene>
    <name evidence="1" type="ORF">BO94DRAFT_536123</name>
</gene>
<keyword evidence="2" id="KW-1185">Reference proteome</keyword>
<dbReference type="EMBL" id="MSFK01000017">
    <property type="protein sequence ID" value="PWY84557.1"/>
    <property type="molecule type" value="Genomic_DNA"/>
</dbReference>
<proteinExistence type="predicted"/>
<evidence type="ECO:0000313" key="1">
    <source>
        <dbReference type="EMBL" id="PWY84557.1"/>
    </source>
</evidence>
<protein>
    <submittedName>
        <fullName evidence="1">Uncharacterized protein</fullName>
    </submittedName>
</protein>
<dbReference type="GeneID" id="37114084"/>
<dbReference type="RefSeq" id="XP_025466482.1">
    <property type="nucleotide sequence ID" value="XM_025611941.1"/>
</dbReference>
<organism evidence="1 2">
    <name type="scientific">Aspergillus sclerotioniger CBS 115572</name>
    <dbReference type="NCBI Taxonomy" id="1450535"/>
    <lineage>
        <taxon>Eukaryota</taxon>
        <taxon>Fungi</taxon>
        <taxon>Dikarya</taxon>
        <taxon>Ascomycota</taxon>
        <taxon>Pezizomycotina</taxon>
        <taxon>Eurotiomycetes</taxon>
        <taxon>Eurotiomycetidae</taxon>
        <taxon>Eurotiales</taxon>
        <taxon>Aspergillaceae</taxon>
        <taxon>Aspergillus</taxon>
        <taxon>Aspergillus subgen. Circumdati</taxon>
    </lineage>
</organism>
<comment type="caution">
    <text evidence="1">The sequence shown here is derived from an EMBL/GenBank/DDBJ whole genome shotgun (WGS) entry which is preliminary data.</text>
</comment>
<dbReference type="AlphaFoldDB" id="A0A317WH50"/>
<sequence>MHPHPFVSTNVERPPKPPIYITIHSASGRFPHVGRSPRPVTHSCTLVALGKQYLLW</sequence>